<dbReference type="Gene3D" id="3.10.450.50">
    <property type="match status" value="1"/>
</dbReference>
<dbReference type="InterPro" id="IPR039437">
    <property type="entry name" value="FrzH/put_lumazine-bd"/>
</dbReference>
<evidence type="ECO:0000313" key="1">
    <source>
        <dbReference type="EMBL" id="CAB4796766.1"/>
    </source>
</evidence>
<dbReference type="Pfam" id="PF12893">
    <property type="entry name" value="Lumazine_bd_2"/>
    <property type="match status" value="1"/>
</dbReference>
<organism evidence="1">
    <name type="scientific">freshwater metagenome</name>
    <dbReference type="NCBI Taxonomy" id="449393"/>
    <lineage>
        <taxon>unclassified sequences</taxon>
        <taxon>metagenomes</taxon>
        <taxon>ecological metagenomes</taxon>
    </lineage>
</organism>
<sequence>MSQDTKEVTRVLNLYIDGAGNGNADQLNEAFHKSARWYGSLDGVDYDMDKDGFVAFMVESPGKPSSAKIVDVQIVGSAASASVTEDGFWGTLSFTNFFQLAILDGRWQITSKTFAHTGGSHA</sequence>
<dbReference type="SUPFAM" id="SSF54427">
    <property type="entry name" value="NTF2-like"/>
    <property type="match status" value="1"/>
</dbReference>
<protein>
    <submittedName>
        <fullName evidence="1">Unannotated protein</fullName>
    </submittedName>
</protein>
<name>A0A6J6XNM6_9ZZZZ</name>
<dbReference type="EMBL" id="CAFAAG010000082">
    <property type="protein sequence ID" value="CAB4796766.1"/>
    <property type="molecule type" value="Genomic_DNA"/>
</dbReference>
<proteinExistence type="predicted"/>
<gene>
    <name evidence="1" type="ORF">UFOPK2975_01016</name>
</gene>
<accession>A0A6J6XNM6</accession>
<dbReference type="AlphaFoldDB" id="A0A6J6XNM6"/>
<dbReference type="InterPro" id="IPR032710">
    <property type="entry name" value="NTF2-like_dom_sf"/>
</dbReference>
<reference evidence="1" key="1">
    <citation type="submission" date="2020-05" db="EMBL/GenBank/DDBJ databases">
        <authorList>
            <person name="Chiriac C."/>
            <person name="Salcher M."/>
            <person name="Ghai R."/>
            <person name="Kavagutti S V."/>
        </authorList>
    </citation>
    <scope>NUCLEOTIDE SEQUENCE</scope>
</reference>